<dbReference type="InterPro" id="IPR001296">
    <property type="entry name" value="Glyco_trans_1"/>
</dbReference>
<name>A0A8D4N628_9GAMM</name>
<dbReference type="RefSeq" id="WP_120011418.1">
    <property type="nucleotide sequence ID" value="NZ_CP032482.1"/>
</dbReference>
<dbReference type="Pfam" id="PF00534">
    <property type="entry name" value="Glycos_transf_1"/>
    <property type="match status" value="1"/>
</dbReference>
<dbReference type="InterPro" id="IPR028098">
    <property type="entry name" value="Glyco_trans_4-like_N"/>
</dbReference>
<accession>A0A8D4N628</accession>
<dbReference type="SUPFAM" id="SSF53756">
    <property type="entry name" value="UDP-Glycosyltransferase/glycogen phosphorylase"/>
    <property type="match status" value="1"/>
</dbReference>
<dbReference type="Gene3D" id="3.40.50.2000">
    <property type="entry name" value="Glycogen Phosphorylase B"/>
    <property type="match status" value="2"/>
</dbReference>
<sequence length="402" mass="46192">MLNDIKEKSIVLLVDDYIPDSTKVAAKMMHELACELVQRGYKVTVITPSSHLKSNYHSDYIDNVEVVRFKLGPIKNCSLIKRAINESLLPFKAWLYTNRHLKNKNFDLIISYSPSIFWGWFAIKLKKRFQCSLYLILRDFFPQWIIDNGIIKANNPITKYFRFIERLNYSSADVIGIQSIANIKYFKECFSDRYKTRLLFNWVSPNLEKNNIDFKKHLGLENKVLFFYGGNIGKAQDMKNLVRLAKRLQHKSEAHFVFLGQGDEVTLIKDMVIQDKINNVTILPSVSQQKFKAILHEVDVGLFSLCRNHKSHNFPGKILGYMANSIPILGSVNKGNDLQEIIQEYNAGFVTINGEDDILYHNALTLLENSLLRKQLGINSNRLLHAKFTVAAAADEIINNQG</sequence>
<feature type="domain" description="Glycosyl transferase family 1" evidence="1">
    <location>
        <begin position="213"/>
        <end position="380"/>
    </location>
</feature>
<dbReference type="CDD" id="cd03794">
    <property type="entry name" value="GT4_WbuB-like"/>
    <property type="match status" value="1"/>
</dbReference>
<organism evidence="3 4">
    <name type="scientific">Yersinia rochesterensis</name>
    <dbReference type="NCBI Taxonomy" id="1604335"/>
    <lineage>
        <taxon>Bacteria</taxon>
        <taxon>Pseudomonadati</taxon>
        <taxon>Pseudomonadota</taxon>
        <taxon>Gammaproteobacteria</taxon>
        <taxon>Enterobacterales</taxon>
        <taxon>Yersiniaceae</taxon>
        <taxon>Yersinia</taxon>
    </lineage>
</organism>
<reference evidence="3 4" key="1">
    <citation type="submission" date="2018-09" db="EMBL/GenBank/DDBJ databases">
        <title>Yersinia kristensenii subsp. rochesterensis subsp. nov., Isolated from Human Feces.</title>
        <authorList>
            <person name="Cunningham S.A."/>
            <person name="Jeraldo P."/>
            <person name="Patel R."/>
        </authorList>
    </citation>
    <scope>NUCLEOTIDE SEQUENCE [LARGE SCALE GENOMIC DNA]</scope>
    <source>
        <strain evidence="3 4">ATCC BAA-2637</strain>
    </source>
</reference>
<dbReference type="EMBL" id="CP032482">
    <property type="protein sequence ID" value="AYD44920.1"/>
    <property type="molecule type" value="Genomic_DNA"/>
</dbReference>
<dbReference type="GO" id="GO:1901135">
    <property type="term" value="P:carbohydrate derivative metabolic process"/>
    <property type="evidence" value="ECO:0007669"/>
    <property type="project" value="UniProtKB-ARBA"/>
</dbReference>
<evidence type="ECO:0000313" key="3">
    <source>
        <dbReference type="EMBL" id="AYD44920.1"/>
    </source>
</evidence>
<gene>
    <name evidence="3" type="ORF">DXZ79_15185</name>
</gene>
<dbReference type="PANTHER" id="PTHR12526">
    <property type="entry name" value="GLYCOSYLTRANSFERASE"/>
    <property type="match status" value="1"/>
</dbReference>
<keyword evidence="3" id="KW-0808">Transferase</keyword>
<feature type="domain" description="Glycosyltransferase subfamily 4-like N-terminal" evidence="2">
    <location>
        <begin position="26"/>
        <end position="175"/>
    </location>
</feature>
<dbReference type="AlphaFoldDB" id="A0A8D4N628"/>
<dbReference type="GO" id="GO:0016757">
    <property type="term" value="F:glycosyltransferase activity"/>
    <property type="evidence" value="ECO:0007669"/>
    <property type="project" value="InterPro"/>
</dbReference>
<evidence type="ECO:0000259" key="2">
    <source>
        <dbReference type="Pfam" id="PF13439"/>
    </source>
</evidence>
<dbReference type="GeneID" id="82552088"/>
<dbReference type="Pfam" id="PF13439">
    <property type="entry name" value="Glyco_transf_4"/>
    <property type="match status" value="1"/>
</dbReference>
<proteinExistence type="predicted"/>
<protein>
    <submittedName>
        <fullName evidence="3">Glycosyltransferase WbuB</fullName>
    </submittedName>
</protein>
<dbReference type="Proteomes" id="UP000265864">
    <property type="component" value="Chromosome"/>
</dbReference>
<evidence type="ECO:0000313" key="4">
    <source>
        <dbReference type="Proteomes" id="UP000265864"/>
    </source>
</evidence>
<evidence type="ECO:0000259" key="1">
    <source>
        <dbReference type="Pfam" id="PF00534"/>
    </source>
</evidence>
<dbReference type="PANTHER" id="PTHR12526:SF609">
    <property type="entry name" value="LIPOPOLYSACCHARIDE BIOSYNTHESIS PROTEIN"/>
    <property type="match status" value="1"/>
</dbReference>